<dbReference type="InterPro" id="IPR050397">
    <property type="entry name" value="Env_Response_Regulators"/>
</dbReference>
<dbReference type="Pfam" id="PF00027">
    <property type="entry name" value="cNMP_binding"/>
    <property type="match status" value="1"/>
</dbReference>
<protein>
    <recommendedName>
        <fullName evidence="1">Cyclic nucleotide-binding domain-containing protein</fullName>
    </recommendedName>
</protein>
<dbReference type="GO" id="GO:0005829">
    <property type="term" value="C:cytosol"/>
    <property type="evidence" value="ECO:0007669"/>
    <property type="project" value="TreeGrafter"/>
</dbReference>
<dbReference type="Gene3D" id="2.60.120.10">
    <property type="entry name" value="Jelly Rolls"/>
    <property type="match status" value="1"/>
</dbReference>
<dbReference type="InterPro" id="IPR000595">
    <property type="entry name" value="cNMP-bd_dom"/>
</dbReference>
<evidence type="ECO:0000313" key="3">
    <source>
        <dbReference type="Proteomes" id="UP000630353"/>
    </source>
</evidence>
<comment type="caution">
    <text evidence="2">The sequence shown here is derived from an EMBL/GenBank/DDBJ whole genome shotgun (WGS) entry which is preliminary data.</text>
</comment>
<name>A0A918XVH6_9PROT</name>
<dbReference type="InterPro" id="IPR014710">
    <property type="entry name" value="RmlC-like_jellyroll"/>
</dbReference>
<keyword evidence="3" id="KW-1185">Reference proteome</keyword>
<dbReference type="PANTHER" id="PTHR24567:SF74">
    <property type="entry name" value="HTH-TYPE TRANSCRIPTIONAL REGULATOR ARCR"/>
    <property type="match status" value="1"/>
</dbReference>
<dbReference type="PANTHER" id="PTHR24567">
    <property type="entry name" value="CRP FAMILY TRANSCRIPTIONAL REGULATORY PROTEIN"/>
    <property type="match status" value="1"/>
</dbReference>
<dbReference type="EMBL" id="BMZS01000011">
    <property type="protein sequence ID" value="GHD59475.1"/>
    <property type="molecule type" value="Genomic_DNA"/>
</dbReference>
<proteinExistence type="predicted"/>
<dbReference type="AlphaFoldDB" id="A0A918XVH6"/>
<gene>
    <name evidence="2" type="ORF">GCM10017083_43720</name>
</gene>
<dbReference type="Proteomes" id="UP000630353">
    <property type="component" value="Unassembled WGS sequence"/>
</dbReference>
<evidence type="ECO:0000313" key="2">
    <source>
        <dbReference type="EMBL" id="GHD59475.1"/>
    </source>
</evidence>
<dbReference type="RefSeq" id="WP_189993649.1">
    <property type="nucleotide sequence ID" value="NZ_BMZS01000011.1"/>
</dbReference>
<accession>A0A918XVH6</accession>
<reference evidence="2" key="2">
    <citation type="submission" date="2020-09" db="EMBL/GenBank/DDBJ databases">
        <authorList>
            <person name="Sun Q."/>
            <person name="Kim S."/>
        </authorList>
    </citation>
    <scope>NUCLEOTIDE SEQUENCE</scope>
    <source>
        <strain evidence="2">KCTC 42651</strain>
    </source>
</reference>
<reference evidence="2" key="1">
    <citation type="journal article" date="2014" name="Int. J. Syst. Evol. Microbiol.">
        <title>Complete genome sequence of Corynebacterium casei LMG S-19264T (=DSM 44701T), isolated from a smear-ripened cheese.</title>
        <authorList>
            <consortium name="US DOE Joint Genome Institute (JGI-PGF)"/>
            <person name="Walter F."/>
            <person name="Albersmeier A."/>
            <person name="Kalinowski J."/>
            <person name="Ruckert C."/>
        </authorList>
    </citation>
    <scope>NUCLEOTIDE SEQUENCE</scope>
    <source>
        <strain evidence="2">KCTC 42651</strain>
    </source>
</reference>
<feature type="domain" description="Cyclic nucleotide-binding" evidence="1">
    <location>
        <begin position="1"/>
        <end position="106"/>
    </location>
</feature>
<evidence type="ECO:0000259" key="1">
    <source>
        <dbReference type="PROSITE" id="PS50042"/>
    </source>
</evidence>
<dbReference type="SMART" id="SM00100">
    <property type="entry name" value="cNMP"/>
    <property type="match status" value="1"/>
</dbReference>
<dbReference type="GO" id="GO:0003700">
    <property type="term" value="F:DNA-binding transcription factor activity"/>
    <property type="evidence" value="ECO:0007669"/>
    <property type="project" value="TreeGrafter"/>
</dbReference>
<dbReference type="SUPFAM" id="SSF51206">
    <property type="entry name" value="cAMP-binding domain-like"/>
    <property type="match status" value="1"/>
</dbReference>
<dbReference type="PROSITE" id="PS50042">
    <property type="entry name" value="CNMP_BINDING_3"/>
    <property type="match status" value="1"/>
</dbReference>
<sequence length="117" mass="13352">MKLKQVSFDHDEVILKPDQPCQGAFLIEAGRVEVYRMSGGRKVVVALLGKGEVFGEMALVDHVPHARYVRALEDTDCLLISREQYEELMEHTPAIVRLFLNRVVRKLRKTTDVAFGR</sequence>
<dbReference type="InterPro" id="IPR018490">
    <property type="entry name" value="cNMP-bd_dom_sf"/>
</dbReference>
<organism evidence="2 3">
    <name type="scientific">Thalassobaculum fulvum</name>
    <dbReference type="NCBI Taxonomy" id="1633335"/>
    <lineage>
        <taxon>Bacteria</taxon>
        <taxon>Pseudomonadati</taxon>
        <taxon>Pseudomonadota</taxon>
        <taxon>Alphaproteobacteria</taxon>
        <taxon>Rhodospirillales</taxon>
        <taxon>Thalassobaculaceae</taxon>
        <taxon>Thalassobaculum</taxon>
    </lineage>
</organism>
<dbReference type="CDD" id="cd00038">
    <property type="entry name" value="CAP_ED"/>
    <property type="match status" value="1"/>
</dbReference>